<evidence type="ECO:0008006" key="4">
    <source>
        <dbReference type="Google" id="ProtNLM"/>
    </source>
</evidence>
<organism evidence="2 3">
    <name type="scientific">Phytopseudomonas seleniipraecipitans</name>
    <dbReference type="NCBI Taxonomy" id="640205"/>
    <lineage>
        <taxon>Bacteria</taxon>
        <taxon>Pseudomonadati</taxon>
        <taxon>Pseudomonadota</taxon>
        <taxon>Gammaproteobacteria</taxon>
        <taxon>Pseudomonadales</taxon>
        <taxon>Pseudomonadaceae</taxon>
        <taxon>Phytopseudomonas</taxon>
    </lineage>
</organism>
<feature type="compositionally biased region" description="Basic and acidic residues" evidence="1">
    <location>
        <begin position="80"/>
        <end position="101"/>
    </location>
</feature>
<reference evidence="2 3" key="1">
    <citation type="submission" date="2016-10" db="EMBL/GenBank/DDBJ databases">
        <authorList>
            <person name="de Groot N.N."/>
        </authorList>
    </citation>
    <scope>NUCLEOTIDE SEQUENCE [LARGE SCALE GENOMIC DNA]</scope>
    <source>
        <strain evidence="2 3">LMG 25475</strain>
    </source>
</reference>
<feature type="region of interest" description="Disordered" evidence="1">
    <location>
        <begin position="50"/>
        <end position="159"/>
    </location>
</feature>
<accession>A0A1G7HGF3</accession>
<dbReference type="AlphaFoldDB" id="A0A1G7HGF3"/>
<protein>
    <recommendedName>
        <fullName evidence="4">DUF5872 domain-containing protein</fullName>
    </recommendedName>
</protein>
<feature type="compositionally biased region" description="Polar residues" evidence="1">
    <location>
        <begin position="59"/>
        <end position="78"/>
    </location>
</feature>
<dbReference type="RefSeq" id="WP_092364522.1">
    <property type="nucleotide sequence ID" value="NZ_FNBM01000001.1"/>
</dbReference>
<proteinExistence type="predicted"/>
<evidence type="ECO:0000313" key="2">
    <source>
        <dbReference type="EMBL" id="SDE99374.1"/>
    </source>
</evidence>
<dbReference type="OrthoDB" id="791686at2"/>
<dbReference type="EMBL" id="FNBM01000001">
    <property type="protein sequence ID" value="SDE99374.1"/>
    <property type="molecule type" value="Genomic_DNA"/>
</dbReference>
<evidence type="ECO:0000256" key="1">
    <source>
        <dbReference type="SAM" id="MobiDB-lite"/>
    </source>
</evidence>
<gene>
    <name evidence="2" type="ORF">SAMN05216381_0638</name>
</gene>
<dbReference type="STRING" id="640205.SAMN05216381_0638"/>
<dbReference type="Proteomes" id="UP000243378">
    <property type="component" value="Unassembled WGS sequence"/>
</dbReference>
<evidence type="ECO:0000313" key="3">
    <source>
        <dbReference type="Proteomes" id="UP000243378"/>
    </source>
</evidence>
<sequence length="172" mass="18944">MSSTAKKTDPALWARIKARITQGDKGGKPGQWSARKAQMAVQAYQKAGGGYVGKKTADNHLQQWTEQDWDTASGQPSAETGERYLPHNAREHLSQRDYDRSTRKKRADSRAGRQHSAQPADVAEKTAHHRTPSLGGLTKAALMKRAASQQIRGRSRMTKAQLVTALERNGAQ</sequence>
<name>A0A1G7HGF3_9GAMM</name>